<name>A0AAD7VFM9_QUISA</name>
<evidence type="ECO:0000313" key="6">
    <source>
        <dbReference type="Proteomes" id="UP001163823"/>
    </source>
</evidence>
<organism evidence="5 6">
    <name type="scientific">Quillaja saponaria</name>
    <name type="common">Soap bark tree</name>
    <dbReference type="NCBI Taxonomy" id="32244"/>
    <lineage>
        <taxon>Eukaryota</taxon>
        <taxon>Viridiplantae</taxon>
        <taxon>Streptophyta</taxon>
        <taxon>Embryophyta</taxon>
        <taxon>Tracheophyta</taxon>
        <taxon>Spermatophyta</taxon>
        <taxon>Magnoliopsida</taxon>
        <taxon>eudicotyledons</taxon>
        <taxon>Gunneridae</taxon>
        <taxon>Pentapetalae</taxon>
        <taxon>rosids</taxon>
        <taxon>fabids</taxon>
        <taxon>Fabales</taxon>
        <taxon>Quillajaceae</taxon>
        <taxon>Quillaja</taxon>
    </lineage>
</organism>
<keyword evidence="3" id="KW-0479">Metal-binding</keyword>
<dbReference type="AlphaFoldDB" id="A0AAD7VFM9"/>
<reference evidence="5" key="1">
    <citation type="journal article" date="2023" name="Science">
        <title>Elucidation of the pathway for biosynthesis of saponin adjuvants from the soapbark tree.</title>
        <authorList>
            <person name="Reed J."/>
            <person name="Orme A."/>
            <person name="El-Demerdash A."/>
            <person name="Owen C."/>
            <person name="Martin L.B.B."/>
            <person name="Misra R.C."/>
            <person name="Kikuchi S."/>
            <person name="Rejzek M."/>
            <person name="Martin A.C."/>
            <person name="Harkess A."/>
            <person name="Leebens-Mack J."/>
            <person name="Louveau T."/>
            <person name="Stephenson M.J."/>
            <person name="Osbourn A."/>
        </authorList>
    </citation>
    <scope>NUCLEOTIDE SEQUENCE</scope>
    <source>
        <strain evidence="5">S10</strain>
    </source>
</reference>
<evidence type="ECO:0000256" key="2">
    <source>
        <dbReference type="ARBA" id="ARBA00022679"/>
    </source>
</evidence>
<dbReference type="InterPro" id="IPR005299">
    <property type="entry name" value="MeTrfase_7"/>
</dbReference>
<keyword evidence="6" id="KW-1185">Reference proteome</keyword>
<dbReference type="KEGG" id="qsa:O6P43_004068"/>
<proteinExistence type="predicted"/>
<evidence type="ECO:0000256" key="3">
    <source>
        <dbReference type="ARBA" id="ARBA00022723"/>
    </source>
</evidence>
<dbReference type="Gene3D" id="1.10.1200.270">
    <property type="entry name" value="Methyltransferase, alpha-helical capping domain"/>
    <property type="match status" value="1"/>
</dbReference>
<dbReference type="PANTHER" id="PTHR31009">
    <property type="entry name" value="S-ADENOSYL-L-METHIONINE:CARBOXYL METHYLTRANSFERASE FAMILY PROTEIN"/>
    <property type="match status" value="1"/>
</dbReference>
<protein>
    <submittedName>
        <fullName evidence="5">S-adenosylmethionine-dependent methyltransferase</fullName>
    </submittedName>
</protein>
<keyword evidence="4" id="KW-0460">Magnesium</keyword>
<dbReference type="SUPFAM" id="SSF53335">
    <property type="entry name" value="S-adenosyl-L-methionine-dependent methyltransferases"/>
    <property type="match status" value="1"/>
</dbReference>
<dbReference type="Pfam" id="PF03492">
    <property type="entry name" value="Methyltransf_7"/>
    <property type="match status" value="1"/>
</dbReference>
<sequence>MTELQAYPMNGGDGHHSYTKNSNYQKNVMVSAKELITENILEKLDIKSFNPPISTFRIADLGCSVGPNTFLAVQNIMEAVKFKYQKLEIESEIPEFQVFFNDHVANDFNTLFTSMASNREYYAAGVPGSFYNRLFPASSLHVVYSVFSIQWLSKVPKHVVDKSSSAWSKGRVHYSSAPDAVIKVFEAQFRSDMDSFLSARAKEVVQGGLMTLLAPGRPNGTAHSLSPLNLVFDGLGPCIMELVNKGVVEEEKLESFNIPIYHMSAEELAEAVERNGCFSIEQIEAMPNIAVNFNLPKEKICLHVRAIVGVLVKQHFGEEILDQLFELYLNKLEEHAFKFNPQMEKAVNIFAFLKRK</sequence>
<dbReference type="InterPro" id="IPR029063">
    <property type="entry name" value="SAM-dependent_MTases_sf"/>
</dbReference>
<keyword evidence="1 5" id="KW-0489">Methyltransferase</keyword>
<dbReference type="Proteomes" id="UP001163823">
    <property type="component" value="Chromosome 3"/>
</dbReference>
<comment type="caution">
    <text evidence="5">The sequence shown here is derived from an EMBL/GenBank/DDBJ whole genome shotgun (WGS) entry which is preliminary data.</text>
</comment>
<dbReference type="Gene3D" id="3.40.50.150">
    <property type="entry name" value="Vaccinia Virus protein VP39"/>
    <property type="match status" value="1"/>
</dbReference>
<keyword evidence="2" id="KW-0808">Transferase</keyword>
<dbReference type="GO" id="GO:0008168">
    <property type="term" value="F:methyltransferase activity"/>
    <property type="evidence" value="ECO:0007669"/>
    <property type="project" value="UniProtKB-KW"/>
</dbReference>
<evidence type="ECO:0000256" key="4">
    <source>
        <dbReference type="ARBA" id="ARBA00022842"/>
    </source>
</evidence>
<accession>A0AAD7VFM9</accession>
<dbReference type="InterPro" id="IPR042086">
    <property type="entry name" value="MeTrfase_capping"/>
</dbReference>
<evidence type="ECO:0000313" key="5">
    <source>
        <dbReference type="EMBL" id="KAJ7973913.1"/>
    </source>
</evidence>
<evidence type="ECO:0000256" key="1">
    <source>
        <dbReference type="ARBA" id="ARBA00022603"/>
    </source>
</evidence>
<dbReference type="GO" id="GO:0046872">
    <property type="term" value="F:metal ion binding"/>
    <property type="evidence" value="ECO:0007669"/>
    <property type="project" value="UniProtKB-KW"/>
</dbReference>
<gene>
    <name evidence="5" type="ORF">O6P43_004068</name>
</gene>
<dbReference type="EMBL" id="JARAOO010000003">
    <property type="protein sequence ID" value="KAJ7973913.1"/>
    <property type="molecule type" value="Genomic_DNA"/>
</dbReference>
<dbReference type="GO" id="GO:0032259">
    <property type="term" value="P:methylation"/>
    <property type="evidence" value="ECO:0007669"/>
    <property type="project" value="UniProtKB-KW"/>
</dbReference>